<dbReference type="SUPFAM" id="SSF88723">
    <property type="entry name" value="PIN domain-like"/>
    <property type="match status" value="1"/>
</dbReference>
<evidence type="ECO:0000313" key="3">
    <source>
        <dbReference type="Proteomes" id="UP001589797"/>
    </source>
</evidence>
<evidence type="ECO:0000313" key="2">
    <source>
        <dbReference type="EMBL" id="MFC0262604.1"/>
    </source>
</evidence>
<accession>A0ABV6FRV6</accession>
<comment type="caution">
    <text evidence="2">The sequence shown here is derived from an EMBL/GenBank/DDBJ whole genome shotgun (WGS) entry which is preliminary data.</text>
</comment>
<dbReference type="InterPro" id="IPR029060">
    <property type="entry name" value="PIN-like_dom_sf"/>
</dbReference>
<dbReference type="Proteomes" id="UP001589797">
    <property type="component" value="Unassembled WGS sequence"/>
</dbReference>
<sequence length="139" mass="15936">MKVFFDTNILIDFLSDRGAFTKYATILFQLASKKKISIYTSSHAIATTYYILKKYTDDKSLRRKLLDLMDLLEVLDVTKSQVKKALTSDRADFEDGIQLYNAESISGMAYIVTRNLRNFRDASIPAMAPEEMVAMIERK</sequence>
<dbReference type="CDD" id="cd09854">
    <property type="entry name" value="PIN_VapC-like"/>
    <property type="match status" value="1"/>
</dbReference>
<proteinExistence type="predicted"/>
<organism evidence="2 3">
    <name type="scientific">Fontibacter flavus</name>
    <dbReference type="NCBI Taxonomy" id="654838"/>
    <lineage>
        <taxon>Bacteria</taxon>
        <taxon>Pseudomonadati</taxon>
        <taxon>Bacteroidota</taxon>
        <taxon>Cytophagia</taxon>
        <taxon>Cytophagales</taxon>
        <taxon>Cyclobacteriaceae</taxon>
        <taxon>Fontibacter</taxon>
    </lineage>
</organism>
<dbReference type="InterPro" id="IPR002716">
    <property type="entry name" value="PIN_dom"/>
</dbReference>
<gene>
    <name evidence="2" type="ORF">ACFFIP_07900</name>
</gene>
<dbReference type="RefSeq" id="WP_382387055.1">
    <property type="nucleotide sequence ID" value="NZ_JBHLWI010000022.1"/>
</dbReference>
<dbReference type="Pfam" id="PF13470">
    <property type="entry name" value="PIN_3"/>
    <property type="match status" value="1"/>
</dbReference>
<dbReference type="Gene3D" id="3.40.50.1010">
    <property type="entry name" value="5'-nuclease"/>
    <property type="match status" value="1"/>
</dbReference>
<dbReference type="EMBL" id="JBHLWI010000022">
    <property type="protein sequence ID" value="MFC0262604.1"/>
    <property type="molecule type" value="Genomic_DNA"/>
</dbReference>
<protein>
    <submittedName>
        <fullName evidence="2">Type II toxin-antitoxin system VapC family toxin</fullName>
    </submittedName>
</protein>
<evidence type="ECO:0000259" key="1">
    <source>
        <dbReference type="Pfam" id="PF13470"/>
    </source>
</evidence>
<keyword evidence="3" id="KW-1185">Reference proteome</keyword>
<feature type="domain" description="PIN" evidence="1">
    <location>
        <begin position="2"/>
        <end position="116"/>
    </location>
</feature>
<reference evidence="2 3" key="1">
    <citation type="submission" date="2024-09" db="EMBL/GenBank/DDBJ databases">
        <authorList>
            <person name="Sun Q."/>
            <person name="Mori K."/>
        </authorList>
    </citation>
    <scope>NUCLEOTIDE SEQUENCE [LARGE SCALE GENOMIC DNA]</scope>
    <source>
        <strain evidence="2 3">CCM 7650</strain>
    </source>
</reference>
<name>A0ABV6FRV6_9BACT</name>